<dbReference type="Proteomes" id="UP000504607">
    <property type="component" value="Chromosome 5"/>
</dbReference>
<accession>A0A6I9R567</accession>
<evidence type="ECO:0000256" key="14">
    <source>
        <dbReference type="RuleBase" id="RU363109"/>
    </source>
</evidence>
<keyword evidence="7 14" id="KW-0276">Fatty acid metabolism</keyword>
<evidence type="ECO:0000256" key="11">
    <source>
        <dbReference type="ARBA" id="ARBA00023160"/>
    </source>
</evidence>
<keyword evidence="5 14" id="KW-0444">Lipid biosynthesis</keyword>
<evidence type="ECO:0000256" key="6">
    <source>
        <dbReference type="ARBA" id="ARBA00022692"/>
    </source>
</evidence>
<name>A0A6I9R567_ELAGV</name>
<feature type="transmembrane region" description="Helical" evidence="14">
    <location>
        <begin position="143"/>
        <end position="165"/>
    </location>
</feature>
<dbReference type="GO" id="GO:0042761">
    <property type="term" value="P:very long-chain fatty acid biosynthetic process"/>
    <property type="evidence" value="ECO:0007669"/>
    <property type="project" value="TreeGrafter"/>
</dbReference>
<evidence type="ECO:0000256" key="12">
    <source>
        <dbReference type="ARBA" id="ARBA00023239"/>
    </source>
</evidence>
<keyword evidence="14" id="KW-0256">Endoplasmic reticulum</keyword>
<evidence type="ECO:0000256" key="10">
    <source>
        <dbReference type="ARBA" id="ARBA00023136"/>
    </source>
</evidence>
<dbReference type="Pfam" id="PF04387">
    <property type="entry name" value="PTPLA"/>
    <property type="match status" value="1"/>
</dbReference>
<dbReference type="PANTHER" id="PTHR11035:SF3">
    <property type="entry name" value="VERY-LONG-CHAIN (3R)-3-HYDROXYACYL-COA DEHYDRATASE"/>
    <property type="match status" value="1"/>
</dbReference>
<evidence type="ECO:0000256" key="9">
    <source>
        <dbReference type="ARBA" id="ARBA00023098"/>
    </source>
</evidence>
<evidence type="ECO:0000256" key="7">
    <source>
        <dbReference type="ARBA" id="ARBA00022832"/>
    </source>
</evidence>
<keyword evidence="15" id="KW-1185">Reference proteome</keyword>
<dbReference type="InParanoid" id="A0A6I9R567"/>
<organism evidence="15 16">
    <name type="scientific">Elaeis guineensis var. tenera</name>
    <name type="common">Oil palm</name>
    <dbReference type="NCBI Taxonomy" id="51953"/>
    <lineage>
        <taxon>Eukaryota</taxon>
        <taxon>Viridiplantae</taxon>
        <taxon>Streptophyta</taxon>
        <taxon>Embryophyta</taxon>
        <taxon>Tracheophyta</taxon>
        <taxon>Spermatophyta</taxon>
        <taxon>Magnoliopsida</taxon>
        <taxon>Liliopsida</taxon>
        <taxon>Arecaceae</taxon>
        <taxon>Arecoideae</taxon>
        <taxon>Cocoseae</taxon>
        <taxon>Elaeidinae</taxon>
        <taxon>Elaeis</taxon>
    </lineage>
</organism>
<dbReference type="PANTHER" id="PTHR11035">
    <property type="entry name" value="VERY-LONG-CHAIN (3R)-3-HYDROXYACYL-COA DEHYDRATASE"/>
    <property type="match status" value="1"/>
</dbReference>
<sequence>MAGFLSIVKRVYLSIYNWTVFAGWVQVLYFALKALKESGHTAVYDAVERPLQLAQTAAVMEILHGLVGLVRSPVTATLPQIGSRLFVTWGILWSFPETRTHPLVSSLVISWSITEIIRYSFFGMKEALGFTPSWLLWLRYSTFLILYPTGITSEVGLIYTALPYIKASEKYCIRMPNTWNFSFDYFYASIIALGIYVPGSPHMYRYMLGQRKKALSKSKTA</sequence>
<dbReference type="RefSeq" id="XP_010920622.1">
    <property type="nucleotide sequence ID" value="XM_010922320.3"/>
</dbReference>
<gene>
    <name evidence="16" type="primary">LOC105044431</name>
</gene>
<evidence type="ECO:0000256" key="4">
    <source>
        <dbReference type="ARBA" id="ARBA00013122"/>
    </source>
</evidence>
<evidence type="ECO:0000313" key="15">
    <source>
        <dbReference type="Proteomes" id="UP000504607"/>
    </source>
</evidence>
<keyword evidence="8 14" id="KW-1133">Transmembrane helix</keyword>
<evidence type="ECO:0000256" key="5">
    <source>
        <dbReference type="ARBA" id="ARBA00022516"/>
    </source>
</evidence>
<dbReference type="EC" id="4.2.1.134" evidence="4 14"/>
<dbReference type="InterPro" id="IPR007482">
    <property type="entry name" value="Tyr_Pase-like_PTPLA"/>
</dbReference>
<keyword evidence="12 14" id="KW-0456">Lyase</keyword>
<dbReference type="GO" id="GO:0030497">
    <property type="term" value="P:fatty acid elongation"/>
    <property type="evidence" value="ECO:0007669"/>
    <property type="project" value="TreeGrafter"/>
</dbReference>
<dbReference type="OrthoDB" id="46988at2759"/>
<dbReference type="GO" id="GO:0102158">
    <property type="term" value="F:very-long-chain (3R)-3-hydroxyacyl-CoA dehydratase activity"/>
    <property type="evidence" value="ECO:0007669"/>
    <property type="project" value="UniProtKB-EC"/>
</dbReference>
<evidence type="ECO:0000256" key="2">
    <source>
        <dbReference type="ARBA" id="ARBA00005194"/>
    </source>
</evidence>
<evidence type="ECO:0000256" key="1">
    <source>
        <dbReference type="ARBA" id="ARBA00004141"/>
    </source>
</evidence>
<evidence type="ECO:0000256" key="8">
    <source>
        <dbReference type="ARBA" id="ARBA00022989"/>
    </source>
</evidence>
<comment type="pathway">
    <text evidence="2 14">Lipid metabolism; fatty acid biosynthesis.</text>
</comment>
<keyword evidence="11 14" id="KW-0275">Fatty acid biosynthesis</keyword>
<feature type="transmembrane region" description="Helical" evidence="14">
    <location>
        <begin position="12"/>
        <end position="32"/>
    </location>
</feature>
<dbReference type="AlphaFoldDB" id="A0A6I9R567"/>
<comment type="similarity">
    <text evidence="3 14">Belongs to the very long-chain fatty acids dehydratase HACD family.</text>
</comment>
<evidence type="ECO:0000256" key="3">
    <source>
        <dbReference type="ARBA" id="ARBA00007811"/>
    </source>
</evidence>
<proteinExistence type="inferred from homology"/>
<reference evidence="16" key="1">
    <citation type="submission" date="2025-08" db="UniProtKB">
        <authorList>
            <consortium name="RefSeq"/>
        </authorList>
    </citation>
    <scope>IDENTIFICATION</scope>
</reference>
<comment type="catalytic activity">
    <reaction evidence="13 14">
        <text>a very-long-chain (3R)-3-hydroxyacyl-CoA = a very-long-chain (2E)-enoyl-CoA + H2O</text>
        <dbReference type="Rhea" id="RHEA:45812"/>
        <dbReference type="ChEBI" id="CHEBI:15377"/>
        <dbReference type="ChEBI" id="CHEBI:83728"/>
        <dbReference type="ChEBI" id="CHEBI:85440"/>
        <dbReference type="EC" id="4.2.1.134"/>
    </reaction>
</comment>
<dbReference type="FunCoup" id="A0A6I9R567">
    <property type="interactions" value="2147"/>
</dbReference>
<evidence type="ECO:0000256" key="13">
    <source>
        <dbReference type="ARBA" id="ARBA00036671"/>
    </source>
</evidence>
<keyword evidence="9 14" id="KW-0443">Lipid metabolism</keyword>
<dbReference type="GO" id="GO:0005789">
    <property type="term" value="C:endoplasmic reticulum membrane"/>
    <property type="evidence" value="ECO:0007669"/>
    <property type="project" value="UniProtKB-SubCell"/>
</dbReference>
<comment type="subcellular location">
    <subcellularLocation>
        <location evidence="14">Endoplasmic reticulum membrane</location>
        <topology evidence="14">Multi-pass membrane protein</topology>
    </subcellularLocation>
    <subcellularLocation>
        <location evidence="1">Membrane</location>
        <topology evidence="1">Multi-pass membrane protein</topology>
    </subcellularLocation>
</comment>
<dbReference type="UniPathway" id="UPA00094"/>
<evidence type="ECO:0000313" key="16">
    <source>
        <dbReference type="RefSeq" id="XP_010920622.1"/>
    </source>
</evidence>
<keyword evidence="6 14" id="KW-0812">Transmembrane</keyword>
<protein>
    <recommendedName>
        <fullName evidence="4 14">Very-long-chain (3R)-3-hydroxyacyl-CoA dehydratase</fullName>
        <ecNumber evidence="4 14">4.2.1.134</ecNumber>
    </recommendedName>
</protein>
<keyword evidence="10 14" id="KW-0472">Membrane</keyword>
<comment type="function">
    <text evidence="14">Catalyzes the third of the four reactions of the long-chain fatty acids elongation cycle. This endoplasmic reticulum-bound enzymatic process, allows the addition of two carbons to the chain of long- and very long-chain fatty acids/VLCFAs per cycle. This enzyme catalyzes the dehydration of the 3-hydroxyacyl-CoA intermediate into trans-2,3-enoyl-CoA, within each cycle of fatty acid elongation. Thereby, it participates to the production of VLCFAs of different chain lengths that are involved in multiple biological processes as precursors of membrane lipids and lipid mediators.</text>
</comment>
<comment type="caution">
    <text evidence="14">Lacks conserved residue(s) required for the propagation of feature annotation.</text>
</comment>
<dbReference type="GO" id="GO:0030148">
    <property type="term" value="P:sphingolipid biosynthetic process"/>
    <property type="evidence" value="ECO:0007669"/>
    <property type="project" value="TreeGrafter"/>
</dbReference>
<feature type="transmembrane region" description="Helical" evidence="14">
    <location>
        <begin position="185"/>
        <end position="204"/>
    </location>
</feature>